<dbReference type="EMBL" id="LCKS01000001">
    <property type="protein sequence ID" value="KKU03448.1"/>
    <property type="molecule type" value="Genomic_DNA"/>
</dbReference>
<evidence type="ECO:0000256" key="1">
    <source>
        <dbReference type="SAM" id="Phobius"/>
    </source>
</evidence>
<dbReference type="Proteomes" id="UP000034264">
    <property type="component" value="Unassembled WGS sequence"/>
</dbReference>
<name>A0A0G1PDE2_9BACT</name>
<evidence type="ECO:0000313" key="2">
    <source>
        <dbReference type="EMBL" id="KKU03448.1"/>
    </source>
</evidence>
<keyword evidence="1" id="KW-0812">Transmembrane</keyword>
<proteinExistence type="predicted"/>
<protein>
    <submittedName>
        <fullName evidence="2">Uncharacterized protein</fullName>
    </submittedName>
</protein>
<organism evidence="2 3">
    <name type="scientific">Candidatus Amesbacteria bacterium GW2011_GWC2_45_19</name>
    <dbReference type="NCBI Taxonomy" id="1618366"/>
    <lineage>
        <taxon>Bacteria</taxon>
        <taxon>Candidatus Amesiibacteriota</taxon>
    </lineage>
</organism>
<sequence>MSLSPKVWLSVLIVLIVLLGIGAGYLLFRASPPQIAGTTTGAMIKTATEVGSTDTKTFRDSAAGILKKDGLNGEGTHHLVLDSNPKNSAYLISSVVDLDEFVDKHVEIWGETFKGSKAPWLMDVGRVKIIE</sequence>
<reference evidence="2 3" key="1">
    <citation type="journal article" date="2015" name="Nature">
        <title>rRNA introns, odd ribosomes, and small enigmatic genomes across a large radiation of phyla.</title>
        <authorList>
            <person name="Brown C.T."/>
            <person name="Hug L.A."/>
            <person name="Thomas B.C."/>
            <person name="Sharon I."/>
            <person name="Castelle C.J."/>
            <person name="Singh A."/>
            <person name="Wilkins M.J."/>
            <person name="Williams K.H."/>
            <person name="Banfield J.F."/>
        </authorList>
    </citation>
    <scope>NUCLEOTIDE SEQUENCE [LARGE SCALE GENOMIC DNA]</scope>
</reference>
<gene>
    <name evidence="2" type="ORF">UX05_C0001G0077</name>
</gene>
<dbReference type="AlphaFoldDB" id="A0A0G1PDE2"/>
<feature type="transmembrane region" description="Helical" evidence="1">
    <location>
        <begin position="7"/>
        <end position="28"/>
    </location>
</feature>
<keyword evidence="1" id="KW-0472">Membrane</keyword>
<accession>A0A0G1PDE2</accession>
<keyword evidence="1" id="KW-1133">Transmembrane helix</keyword>
<evidence type="ECO:0000313" key="3">
    <source>
        <dbReference type="Proteomes" id="UP000034264"/>
    </source>
</evidence>
<comment type="caution">
    <text evidence="2">The sequence shown here is derived from an EMBL/GenBank/DDBJ whole genome shotgun (WGS) entry which is preliminary data.</text>
</comment>